<keyword evidence="2" id="KW-0472">Membrane</keyword>
<sequence length="174" mass="18306">MASTQTQTWQPDVKSHEGPIDPAVLPEYTLLPASPPRSVVSYNDPDGASEAGSSASNHNADATTCGTESLNIIKMFYTGILAIVFPPMIIGGAALAAAGVMLYGCGRVLEGIGRGLSIGPEVVFRTFMRKRVKMLRGALREGRRVPEQEQGQVVEGQVALEDVEAGQVGGPIAI</sequence>
<proteinExistence type="predicted"/>
<reference evidence="3" key="1">
    <citation type="submission" date="2019-01" db="EMBL/GenBank/DDBJ databases">
        <title>Draft genome sequences of three monokaryotic isolates of the white-rot basidiomycete fungus Dichomitus squalens.</title>
        <authorList>
            <consortium name="DOE Joint Genome Institute"/>
            <person name="Lopez S.C."/>
            <person name="Andreopoulos B."/>
            <person name="Pangilinan J."/>
            <person name="Lipzen A."/>
            <person name="Riley R."/>
            <person name="Ahrendt S."/>
            <person name="Ng V."/>
            <person name="Barry K."/>
            <person name="Daum C."/>
            <person name="Grigoriev I.V."/>
            <person name="Hilden K.S."/>
            <person name="Makela M.R."/>
            <person name="de Vries R.P."/>
        </authorList>
    </citation>
    <scope>NUCLEOTIDE SEQUENCE [LARGE SCALE GENOMIC DNA]</scope>
    <source>
        <strain evidence="3">OM18370.1</strain>
    </source>
</reference>
<gene>
    <name evidence="3" type="ORF">BD311DRAFT_91922</name>
</gene>
<evidence type="ECO:0000256" key="2">
    <source>
        <dbReference type="SAM" id="Phobius"/>
    </source>
</evidence>
<evidence type="ECO:0000313" key="3">
    <source>
        <dbReference type="EMBL" id="TBU23263.1"/>
    </source>
</evidence>
<dbReference type="EMBL" id="ML143510">
    <property type="protein sequence ID" value="TBU23263.1"/>
    <property type="molecule type" value="Genomic_DNA"/>
</dbReference>
<keyword evidence="2" id="KW-0812">Transmembrane</keyword>
<dbReference type="AlphaFoldDB" id="A0A4Q9NAS8"/>
<feature type="compositionally biased region" description="Polar residues" evidence="1">
    <location>
        <begin position="1"/>
        <end position="10"/>
    </location>
</feature>
<feature type="compositionally biased region" description="Polar residues" evidence="1">
    <location>
        <begin position="51"/>
        <end position="61"/>
    </location>
</feature>
<feature type="transmembrane region" description="Helical" evidence="2">
    <location>
        <begin position="76"/>
        <end position="104"/>
    </location>
</feature>
<keyword evidence="2" id="KW-1133">Transmembrane helix</keyword>
<feature type="region of interest" description="Disordered" evidence="1">
    <location>
        <begin position="39"/>
        <end position="61"/>
    </location>
</feature>
<evidence type="ECO:0000256" key="1">
    <source>
        <dbReference type="SAM" id="MobiDB-lite"/>
    </source>
</evidence>
<dbReference type="Proteomes" id="UP000292957">
    <property type="component" value="Unassembled WGS sequence"/>
</dbReference>
<name>A0A4Q9NAS8_9APHY</name>
<protein>
    <submittedName>
        <fullName evidence="3">Uncharacterized protein</fullName>
    </submittedName>
</protein>
<feature type="region of interest" description="Disordered" evidence="1">
    <location>
        <begin position="1"/>
        <end position="22"/>
    </location>
</feature>
<accession>A0A4Q9NAS8</accession>
<organism evidence="3">
    <name type="scientific">Dichomitus squalens</name>
    <dbReference type="NCBI Taxonomy" id="114155"/>
    <lineage>
        <taxon>Eukaryota</taxon>
        <taxon>Fungi</taxon>
        <taxon>Dikarya</taxon>
        <taxon>Basidiomycota</taxon>
        <taxon>Agaricomycotina</taxon>
        <taxon>Agaricomycetes</taxon>
        <taxon>Polyporales</taxon>
        <taxon>Polyporaceae</taxon>
        <taxon>Dichomitus</taxon>
    </lineage>
</organism>
<dbReference type="OrthoDB" id="2747816at2759"/>